<dbReference type="InterPro" id="IPR016251">
    <property type="entry name" value="Tyr_kinase_non-rcpt_Jak/Tyk2"/>
</dbReference>
<evidence type="ECO:0000256" key="12">
    <source>
        <dbReference type="PIRSR" id="PIRSR000636-2"/>
    </source>
</evidence>
<dbReference type="Pfam" id="PF18379">
    <property type="entry name" value="FERM_F1"/>
    <property type="match status" value="1"/>
</dbReference>
<dbReference type="GO" id="GO:0060397">
    <property type="term" value="P:growth hormone receptor signaling pathway via JAK-STAT"/>
    <property type="evidence" value="ECO:0007669"/>
    <property type="project" value="TreeGrafter"/>
</dbReference>
<dbReference type="InterPro" id="IPR019748">
    <property type="entry name" value="FERM_central"/>
</dbReference>
<accession>A0A8C5BWW8</accession>
<evidence type="ECO:0000259" key="14">
    <source>
        <dbReference type="PROSITE" id="PS50011"/>
    </source>
</evidence>
<dbReference type="Gene3D" id="3.30.200.20">
    <property type="entry name" value="Phosphorylase Kinase, domain 1"/>
    <property type="match status" value="2"/>
</dbReference>
<dbReference type="Pfam" id="PF17887">
    <property type="entry name" value="Jak1_Phl"/>
    <property type="match status" value="1"/>
</dbReference>
<keyword evidence="8" id="KW-0727">SH2 domain</keyword>
<dbReference type="PRINTS" id="PR00109">
    <property type="entry name" value="TYRKINASE"/>
</dbReference>
<evidence type="ECO:0000256" key="10">
    <source>
        <dbReference type="ARBA" id="ARBA00051245"/>
    </source>
</evidence>
<feature type="domain" description="FERM" evidence="15">
    <location>
        <begin position="28"/>
        <end position="420"/>
    </location>
</feature>
<dbReference type="InterPro" id="IPR051286">
    <property type="entry name" value="JAK"/>
</dbReference>
<evidence type="ECO:0000256" key="9">
    <source>
        <dbReference type="ARBA" id="ARBA00023137"/>
    </source>
</evidence>
<dbReference type="GeneTree" id="ENSGT00940000159869"/>
<dbReference type="InterPro" id="IPR041046">
    <property type="entry name" value="FERM_F2"/>
</dbReference>
<keyword evidence="5 12" id="KW-0547">Nucleotide-binding</keyword>
<keyword evidence="6" id="KW-0418">Kinase</keyword>
<dbReference type="SMART" id="SM00295">
    <property type="entry name" value="B41"/>
    <property type="match status" value="1"/>
</dbReference>
<dbReference type="InterPro" id="IPR000980">
    <property type="entry name" value="SH2"/>
</dbReference>
<dbReference type="GO" id="GO:0005856">
    <property type="term" value="C:cytoskeleton"/>
    <property type="evidence" value="ECO:0007669"/>
    <property type="project" value="UniProtKB-UniRule"/>
</dbReference>
<dbReference type="PROSITE" id="PS50011">
    <property type="entry name" value="PROTEIN_KINASE_DOM"/>
    <property type="match status" value="2"/>
</dbReference>
<dbReference type="Ensembl" id="ENSGMOT00000035871.1">
    <property type="protein sequence ID" value="ENSGMOP00000052217.1"/>
    <property type="gene ID" value="ENSGMOG00000003606.2"/>
</dbReference>
<protein>
    <recommendedName>
        <fullName evidence="1">non-specific protein-tyrosine kinase</fullName>
        <ecNumber evidence="1">2.7.10.2</ecNumber>
    </recommendedName>
</protein>
<dbReference type="Proteomes" id="UP000694546">
    <property type="component" value="Chromosome 2"/>
</dbReference>
<dbReference type="Pfam" id="PF21990">
    <property type="entry name" value="SH2_1"/>
    <property type="match status" value="1"/>
</dbReference>
<dbReference type="InterPro" id="IPR036860">
    <property type="entry name" value="SH2_dom_sf"/>
</dbReference>
<evidence type="ECO:0000313" key="16">
    <source>
        <dbReference type="Ensembl" id="ENSGMOP00000052217.1"/>
    </source>
</evidence>
<feature type="binding site" evidence="12">
    <location>
        <begin position="790"/>
        <end position="798"/>
    </location>
    <ligand>
        <name>ATP</name>
        <dbReference type="ChEBI" id="CHEBI:30616"/>
    </ligand>
</feature>
<keyword evidence="9" id="KW-0829">Tyrosine-protein kinase</keyword>
<dbReference type="CDD" id="cd14473">
    <property type="entry name" value="FERM_B-lobe"/>
    <property type="match status" value="1"/>
</dbReference>
<dbReference type="GO" id="GO:0016020">
    <property type="term" value="C:membrane"/>
    <property type="evidence" value="ECO:0007669"/>
    <property type="project" value="InterPro"/>
</dbReference>
<comment type="catalytic activity">
    <reaction evidence="10">
        <text>L-tyrosyl-[protein] + ATP = O-phospho-L-tyrosyl-[protein] + ADP + H(+)</text>
        <dbReference type="Rhea" id="RHEA:10596"/>
        <dbReference type="Rhea" id="RHEA-COMP:10136"/>
        <dbReference type="Rhea" id="RHEA-COMP:20101"/>
        <dbReference type="ChEBI" id="CHEBI:15378"/>
        <dbReference type="ChEBI" id="CHEBI:30616"/>
        <dbReference type="ChEBI" id="CHEBI:46858"/>
        <dbReference type="ChEBI" id="CHEBI:61978"/>
        <dbReference type="ChEBI" id="CHEBI:456216"/>
        <dbReference type="EC" id="2.7.10.2"/>
    </reaction>
</comment>
<keyword evidence="4" id="KW-0677">Repeat</keyword>
<keyword evidence="3" id="KW-0808">Transferase</keyword>
<dbReference type="GO" id="GO:0019221">
    <property type="term" value="P:cytokine-mediated signaling pathway"/>
    <property type="evidence" value="ECO:0007669"/>
    <property type="project" value="TreeGrafter"/>
</dbReference>
<keyword evidence="2" id="KW-0597">Phosphoprotein</keyword>
<dbReference type="GO" id="GO:0035556">
    <property type="term" value="P:intracellular signal transduction"/>
    <property type="evidence" value="ECO:0007669"/>
    <property type="project" value="InterPro"/>
</dbReference>
<evidence type="ECO:0000259" key="15">
    <source>
        <dbReference type="PROSITE" id="PS50057"/>
    </source>
</evidence>
<proteinExistence type="predicted"/>
<dbReference type="PANTHER" id="PTHR45807:SF6">
    <property type="entry name" value="NON-RECEPTOR TYROSINE-PROTEIN KINASE TYK2"/>
    <property type="match status" value="1"/>
</dbReference>
<evidence type="ECO:0000256" key="4">
    <source>
        <dbReference type="ARBA" id="ARBA00022737"/>
    </source>
</evidence>
<evidence type="ECO:0000256" key="2">
    <source>
        <dbReference type="ARBA" id="ARBA00022553"/>
    </source>
</evidence>
<dbReference type="InterPro" id="IPR001245">
    <property type="entry name" value="Ser-Thr/Tyr_kinase_cat_dom"/>
</dbReference>
<evidence type="ECO:0000256" key="3">
    <source>
        <dbReference type="ARBA" id="ARBA00022679"/>
    </source>
</evidence>
<reference evidence="16" key="1">
    <citation type="submission" date="2025-08" db="UniProtKB">
        <authorList>
            <consortium name="Ensembl"/>
        </authorList>
    </citation>
    <scope>IDENTIFICATION</scope>
</reference>
<dbReference type="InterPro" id="IPR017441">
    <property type="entry name" value="Protein_kinase_ATP_BS"/>
</dbReference>
<dbReference type="SUPFAM" id="SSF56112">
    <property type="entry name" value="Protein kinase-like (PK-like)"/>
    <property type="match status" value="2"/>
</dbReference>
<dbReference type="InterPro" id="IPR041155">
    <property type="entry name" value="FERM_F1"/>
</dbReference>
<dbReference type="InterPro" id="IPR020635">
    <property type="entry name" value="Tyr_kinase_cat_dom"/>
</dbReference>
<gene>
    <name evidence="16" type="primary">TYK2</name>
    <name evidence="16" type="synonym">tyk2</name>
</gene>
<name>A0A8C5BWW8_GADMO</name>
<keyword evidence="7 12" id="KW-0067">ATP-binding</keyword>
<reference evidence="16" key="2">
    <citation type="submission" date="2025-09" db="UniProtKB">
        <authorList>
            <consortium name="Ensembl"/>
        </authorList>
    </citation>
    <scope>IDENTIFICATION</scope>
</reference>
<dbReference type="Pfam" id="PF07714">
    <property type="entry name" value="PK_Tyr_Ser-Thr"/>
    <property type="match status" value="2"/>
</dbReference>
<dbReference type="GO" id="GO:0005524">
    <property type="term" value="F:ATP binding"/>
    <property type="evidence" value="ECO:0007669"/>
    <property type="project" value="UniProtKB-UniRule"/>
</dbReference>
<dbReference type="GO" id="GO:0005131">
    <property type="term" value="F:growth hormone receptor binding"/>
    <property type="evidence" value="ECO:0007669"/>
    <property type="project" value="TreeGrafter"/>
</dbReference>
<dbReference type="SUPFAM" id="SSF50729">
    <property type="entry name" value="PH domain-like"/>
    <property type="match status" value="1"/>
</dbReference>
<dbReference type="Pfam" id="PF18377">
    <property type="entry name" value="FERM_F2"/>
    <property type="match status" value="1"/>
</dbReference>
<evidence type="ECO:0000256" key="13">
    <source>
        <dbReference type="PROSITE-ProRule" id="PRU10141"/>
    </source>
</evidence>
<dbReference type="PIRSF" id="PIRSF000636">
    <property type="entry name" value="TyrPK_Jak"/>
    <property type="match status" value="1"/>
</dbReference>
<dbReference type="InterPro" id="IPR019749">
    <property type="entry name" value="Band_41_domain"/>
</dbReference>
<feature type="binding site" evidence="12 13">
    <location>
        <position position="817"/>
    </location>
    <ligand>
        <name>ATP</name>
        <dbReference type="ChEBI" id="CHEBI:30616"/>
    </ligand>
</feature>
<evidence type="ECO:0000256" key="6">
    <source>
        <dbReference type="ARBA" id="ARBA00022777"/>
    </source>
</evidence>
<organism evidence="16 17">
    <name type="scientific">Gadus morhua</name>
    <name type="common">Atlantic cod</name>
    <dbReference type="NCBI Taxonomy" id="8049"/>
    <lineage>
        <taxon>Eukaryota</taxon>
        <taxon>Metazoa</taxon>
        <taxon>Chordata</taxon>
        <taxon>Craniata</taxon>
        <taxon>Vertebrata</taxon>
        <taxon>Euteleostomi</taxon>
        <taxon>Actinopterygii</taxon>
        <taxon>Neopterygii</taxon>
        <taxon>Teleostei</taxon>
        <taxon>Neoteleostei</taxon>
        <taxon>Acanthomorphata</taxon>
        <taxon>Zeiogadaria</taxon>
        <taxon>Gadariae</taxon>
        <taxon>Gadiformes</taxon>
        <taxon>Gadoidei</taxon>
        <taxon>Gadidae</taxon>
        <taxon>Gadus</taxon>
    </lineage>
</organism>
<feature type="domain" description="Protein kinase" evidence="14">
    <location>
        <begin position="784"/>
        <end position="1055"/>
    </location>
</feature>
<dbReference type="SUPFAM" id="SSF55550">
    <property type="entry name" value="SH2 domain"/>
    <property type="match status" value="1"/>
</dbReference>
<dbReference type="Gene3D" id="1.10.510.10">
    <property type="entry name" value="Transferase(Phosphotransferase) domain 1"/>
    <property type="match status" value="2"/>
</dbReference>
<dbReference type="AlphaFoldDB" id="A0A8C5BWW8"/>
<evidence type="ECO:0000256" key="1">
    <source>
        <dbReference type="ARBA" id="ARBA00011903"/>
    </source>
</evidence>
<evidence type="ECO:0000256" key="8">
    <source>
        <dbReference type="ARBA" id="ARBA00022999"/>
    </source>
</evidence>
<feature type="active site" description="Proton acceptor" evidence="11">
    <location>
        <position position="910"/>
    </location>
</feature>
<dbReference type="InterPro" id="IPR000719">
    <property type="entry name" value="Prot_kinase_dom"/>
</dbReference>
<dbReference type="GO" id="GO:0005829">
    <property type="term" value="C:cytosol"/>
    <property type="evidence" value="ECO:0007669"/>
    <property type="project" value="TreeGrafter"/>
</dbReference>
<dbReference type="SMART" id="SM00219">
    <property type="entry name" value="TyrKc"/>
    <property type="match status" value="2"/>
</dbReference>
<evidence type="ECO:0000256" key="7">
    <source>
        <dbReference type="ARBA" id="ARBA00022840"/>
    </source>
</evidence>
<dbReference type="InterPro" id="IPR008266">
    <property type="entry name" value="Tyr_kinase_AS"/>
</dbReference>
<dbReference type="PANTHER" id="PTHR45807">
    <property type="entry name" value="TYROSINE-PROTEIN KINASE HOPSCOTCH"/>
    <property type="match status" value="1"/>
</dbReference>
<dbReference type="InterPro" id="IPR041381">
    <property type="entry name" value="JAK1-3/TYK2_PHL_dom"/>
</dbReference>
<dbReference type="InterPro" id="IPR000299">
    <property type="entry name" value="FERM_domain"/>
</dbReference>
<dbReference type="PROSITE" id="PS00107">
    <property type="entry name" value="PROTEIN_KINASE_ATP"/>
    <property type="match status" value="1"/>
</dbReference>
<evidence type="ECO:0000256" key="5">
    <source>
        <dbReference type="ARBA" id="ARBA00022741"/>
    </source>
</evidence>
<dbReference type="EC" id="2.7.10.2" evidence="1"/>
<evidence type="ECO:0000313" key="17">
    <source>
        <dbReference type="Proteomes" id="UP000694546"/>
    </source>
</evidence>
<dbReference type="PROSITE" id="PS00109">
    <property type="entry name" value="PROTEIN_KINASE_TYR"/>
    <property type="match status" value="1"/>
</dbReference>
<dbReference type="GO" id="GO:0004715">
    <property type="term" value="F:non-membrane spanning protein tyrosine kinase activity"/>
    <property type="evidence" value="ECO:0007669"/>
    <property type="project" value="UniProtKB-UniRule"/>
</dbReference>
<evidence type="ECO:0000256" key="11">
    <source>
        <dbReference type="PIRSR" id="PIRSR000636-1"/>
    </source>
</evidence>
<dbReference type="GO" id="GO:0030154">
    <property type="term" value="P:cell differentiation"/>
    <property type="evidence" value="ECO:0007669"/>
    <property type="project" value="TreeGrafter"/>
</dbReference>
<dbReference type="PROSITE" id="PS50057">
    <property type="entry name" value="FERM_3"/>
    <property type="match status" value="1"/>
</dbReference>
<dbReference type="InterPro" id="IPR011009">
    <property type="entry name" value="Kinase-like_dom_sf"/>
</dbReference>
<sequence>VLSVGLCRYVKCRYVTCKRRSRSGSRVNLVPTLAVRDARQRFYVNRKSLRILESKGECVCDLNVSNIGITPLCSVLFALYDPLACCWYSPNHVFTPDKTSLVLHYRMRFYFRNWHGLNDKETTVSRYAPRSGSEQGPSPLLEQTALEYLFSQAKYDFVNDVVPMEEAETDEQLNQLQNESLGMAVLHLSHEAARRECSITEVSDKISFLDCIPKSFSQHIGRNNFLTRLRINRVFANFVRNFQRQTADNGRLGFQDVMYKYIYTLEHLAPNFATETFSVSHMATKRDGYGGGSNSHSFYAYGNSTSNIDALLAHEVLVSGTKGILWRKSLGQKVKNSYFRKDYIKKKAKQQNNQPNDNRAKEWQHFCDFPEISHITISGEAVCISTQDNHSMEVHMNSTLEARSFISLLDGYFRLTADAHHYLCHEVAPPRVVMSAANGLHGPMQEEFAMLRLKKEAMEDGVFLLRWSALDYHRILLAVMNSRAVRLNPSTEPCSSGYHPYRRFDFLFSFLMSLVLRSGADSFTLKKCCLPRTYTHGSFPNLFLLLSRLQAFFDTASLMSQVSHNHLVFVHGVCVGTEIIMVEEFVEFGPLDVFLRKERASVSPQWKFIAAIQLASALSYLESKKLVHGNVCAKNILVARRGLEHQTTPFVKLSDPGIALNVLSREERLERIPWIAPECVQSGAPIGNTADQWSFGVTLLEICNNGDVPMSGFTYLEKEQFYQQKGRLVEPQSPELASFISMCLTYEPVERPSFRTVLRELSNSPSTIGPFTILDQSVFHKRYLRKMRDLGEGHFGKVTLCMYDPNNDGTGEHVAVKALKHDGGGNQHECWLKEIDILKSLYHANIVKYKGCCTELGGKVVQLIMEFLPLGSLKEYIIGCKIGVPQCLLFAGQICQGMEYLQSKRYIHRDLAARNVLVENDNLVKIGDFGLTKHIPEEKEYYRVRDDGESPVFWYAVECLRESKFSFSSDVWSFGVTLYEILTRCDPAMNPPKMLGNAHGQMVVTALISLLERRKTLPCPKDCPHEVYMLMKQCWNVEPGQRPSFKSLIESIATIRQSYEGQPNGNVSLRHIHS</sequence>
<feature type="domain" description="Protein kinase" evidence="14">
    <location>
        <begin position="501"/>
        <end position="772"/>
    </location>
</feature>
<keyword evidence="17" id="KW-1185">Reference proteome</keyword>